<dbReference type="GO" id="GO:0005525">
    <property type="term" value="F:GTP binding"/>
    <property type="evidence" value="ECO:0007669"/>
    <property type="project" value="UniProtKB-KW"/>
</dbReference>
<comment type="caution">
    <text evidence="4">The sequence shown here is derived from an EMBL/GenBank/DDBJ whole genome shotgun (WGS) entry which is preliminary data.</text>
</comment>
<dbReference type="InterPro" id="IPR031157">
    <property type="entry name" value="G_TR_CS"/>
</dbReference>
<dbReference type="InterPro" id="IPR000795">
    <property type="entry name" value="T_Tr_GTP-bd_dom"/>
</dbReference>
<dbReference type="CDD" id="cd03691">
    <property type="entry name" value="BipA_TypA_II"/>
    <property type="match status" value="1"/>
</dbReference>
<dbReference type="Gene3D" id="2.40.50.250">
    <property type="entry name" value="bipa protein"/>
    <property type="match status" value="1"/>
</dbReference>
<evidence type="ECO:0000256" key="1">
    <source>
        <dbReference type="ARBA" id="ARBA00022741"/>
    </source>
</evidence>
<dbReference type="InterPro" id="IPR047042">
    <property type="entry name" value="BipA_II"/>
</dbReference>
<dbReference type="FunFam" id="2.40.50.250:FF:000001">
    <property type="entry name" value="GTP-binding protein TypA"/>
    <property type="match status" value="1"/>
</dbReference>
<dbReference type="SUPFAM" id="SSF50447">
    <property type="entry name" value="Translation proteins"/>
    <property type="match status" value="1"/>
</dbReference>
<dbReference type="PANTHER" id="PTHR42908:SF8">
    <property type="entry name" value="TR-TYPE G DOMAIN-CONTAINING PROTEIN"/>
    <property type="match status" value="1"/>
</dbReference>
<proteinExistence type="predicted"/>
<dbReference type="InterPro" id="IPR048876">
    <property type="entry name" value="BipA_C"/>
</dbReference>
<dbReference type="Proteomes" id="UP000237271">
    <property type="component" value="Unassembled WGS sequence"/>
</dbReference>
<dbReference type="EMBL" id="NCKW01015500">
    <property type="protein sequence ID" value="POM62768.1"/>
    <property type="molecule type" value="Genomic_DNA"/>
</dbReference>
<feature type="domain" description="Tr-type G" evidence="3">
    <location>
        <begin position="1"/>
        <end position="191"/>
    </location>
</feature>
<dbReference type="OrthoDB" id="364892at2759"/>
<dbReference type="PANTHER" id="PTHR42908">
    <property type="entry name" value="TRANSLATION ELONGATION FACTOR-RELATED"/>
    <property type="match status" value="1"/>
</dbReference>
<dbReference type="InterPro" id="IPR027417">
    <property type="entry name" value="P-loop_NTPase"/>
</dbReference>
<evidence type="ECO:0000259" key="3">
    <source>
        <dbReference type="PROSITE" id="PS51722"/>
    </source>
</evidence>
<dbReference type="FunFam" id="3.40.50.300:FF:000055">
    <property type="entry name" value="GTP-binding protein TypA"/>
    <property type="match status" value="1"/>
</dbReference>
<dbReference type="InterPro" id="IPR000640">
    <property type="entry name" value="EFG_V-like"/>
</dbReference>
<keyword evidence="2" id="KW-0342">GTP-binding</keyword>
<feature type="non-terminal residue" evidence="4">
    <location>
        <position position="1"/>
    </location>
</feature>
<dbReference type="InterPro" id="IPR005225">
    <property type="entry name" value="Small_GTP-bd"/>
</dbReference>
<dbReference type="FunFam" id="3.30.70.870:FF:000003">
    <property type="entry name" value="GTP-binding protein TypA"/>
    <property type="match status" value="1"/>
</dbReference>
<dbReference type="Pfam" id="PF22042">
    <property type="entry name" value="EF-G_D2"/>
    <property type="match status" value="1"/>
</dbReference>
<keyword evidence="1" id="KW-0547">Nucleotide-binding</keyword>
<dbReference type="PRINTS" id="PR00315">
    <property type="entry name" value="ELONGATNFCT"/>
</dbReference>
<dbReference type="Pfam" id="PF00679">
    <property type="entry name" value="EFG_C"/>
    <property type="match status" value="1"/>
</dbReference>
<dbReference type="Gene3D" id="3.30.70.870">
    <property type="entry name" value="Elongation Factor G (Translational Gtpase), domain 3"/>
    <property type="match status" value="2"/>
</dbReference>
<dbReference type="NCBIfam" id="TIGR00231">
    <property type="entry name" value="small_GTP"/>
    <property type="match status" value="1"/>
</dbReference>
<dbReference type="InterPro" id="IPR009000">
    <property type="entry name" value="Transl_B-barrel_sf"/>
</dbReference>
<dbReference type="AlphaFoldDB" id="A0A2P4XB64"/>
<dbReference type="InterPro" id="IPR035647">
    <property type="entry name" value="EFG_III/V"/>
</dbReference>
<dbReference type="SUPFAM" id="SSF54980">
    <property type="entry name" value="EF-G C-terminal domain-like"/>
    <property type="match status" value="2"/>
</dbReference>
<sequence>VAIVAHVDHGKTTLVDQLLKNGGTQLSEERVMDSIDLERERGITIMSKCTRVEYNGHVLNIVDTPGHADFGGEVERILSMVDGVVLVVDATEGPMSQTKFVLTKALHRGLKPLVVVNKVDRDTSRLDGSVENELFDMFVALDADDDQLEFPVLYASAKQGWAVHDLDNADESRDSMLPLLDEITRYVPAPDANADEPFAMAVTMIGHDPYVGRLATGRVHAGTVKIGDSIQVMNRDSKKLETGRVTKMFVTRGVAKSEITSATAGDIITIAGVNAYVSDTIADVAVTEPIPSPQLDPPTISMTFGVNDAPTAGKEGKFLTSSHIKQRLERECENNVAISISPSTSSEAFDVHGRGELQLAILIEEMRREGFEMSVSAPQVLFQTDPETNQKMEPIEEVTIDVDSDFSGTVIDKLSTRGGEIVEFKEMHDKVRLQFKIPSRCLMGYRSEWHSELDLPWVLSVPRLGNPSIKGQAYFLVWRHAYALNSLEDRGEMFVKPGDEVYEGMIVGEHSRPTDIEINPTKEKKLTNMRAAGTDENIKLSPIRQMSLEDVVTYIGEDEMIDVSPTKIRMRKRELTANGRKRMQNKKK</sequence>
<keyword evidence="5" id="KW-1185">Reference proteome</keyword>
<dbReference type="Gene3D" id="2.40.30.10">
    <property type="entry name" value="Translation factors"/>
    <property type="match status" value="1"/>
</dbReference>
<dbReference type="Pfam" id="PF00009">
    <property type="entry name" value="GTP_EFTU"/>
    <property type="match status" value="1"/>
</dbReference>
<dbReference type="InterPro" id="IPR053905">
    <property type="entry name" value="EF-G-like_DII"/>
</dbReference>
<dbReference type="SUPFAM" id="SSF52540">
    <property type="entry name" value="P-loop containing nucleoside triphosphate hydrolases"/>
    <property type="match status" value="1"/>
</dbReference>
<evidence type="ECO:0000313" key="4">
    <source>
        <dbReference type="EMBL" id="POM62768.1"/>
    </source>
</evidence>
<gene>
    <name evidence="4" type="ORF">PHPALM_28024</name>
</gene>
<reference evidence="4 5" key="1">
    <citation type="journal article" date="2017" name="Genome Biol. Evol.">
        <title>Phytophthora megakarya and P. palmivora, closely related causal agents of cacao black pod rot, underwent increases in genome sizes and gene numbers by different mechanisms.</title>
        <authorList>
            <person name="Ali S.S."/>
            <person name="Shao J."/>
            <person name="Lary D.J."/>
            <person name="Kronmiller B."/>
            <person name="Shen D."/>
            <person name="Strem M.D."/>
            <person name="Amoako-Attah I."/>
            <person name="Akrofi A.Y."/>
            <person name="Begoude B.A."/>
            <person name="Ten Hoopen G.M."/>
            <person name="Coulibaly K."/>
            <person name="Kebe B.I."/>
            <person name="Melnick R.L."/>
            <person name="Guiltinan M.J."/>
            <person name="Tyler B.M."/>
            <person name="Meinhardt L.W."/>
            <person name="Bailey B.A."/>
        </authorList>
    </citation>
    <scope>NUCLEOTIDE SEQUENCE [LARGE SCALE GENOMIC DNA]</scope>
    <source>
        <strain evidence="5">sbr112.9</strain>
    </source>
</reference>
<dbReference type="CDD" id="cd16263">
    <property type="entry name" value="BipA_III"/>
    <property type="match status" value="1"/>
</dbReference>
<dbReference type="PROSITE" id="PS00301">
    <property type="entry name" value="G_TR_1"/>
    <property type="match status" value="1"/>
</dbReference>
<protein>
    <submittedName>
        <fullName evidence="4">GTP-binding protein TypA/BipA</fullName>
    </submittedName>
</protein>
<organism evidence="4 5">
    <name type="scientific">Phytophthora palmivora</name>
    <dbReference type="NCBI Taxonomy" id="4796"/>
    <lineage>
        <taxon>Eukaryota</taxon>
        <taxon>Sar</taxon>
        <taxon>Stramenopiles</taxon>
        <taxon>Oomycota</taxon>
        <taxon>Peronosporomycetes</taxon>
        <taxon>Peronosporales</taxon>
        <taxon>Peronosporaceae</taxon>
        <taxon>Phytophthora</taxon>
    </lineage>
</organism>
<dbReference type="GO" id="GO:1990904">
    <property type="term" value="C:ribonucleoprotein complex"/>
    <property type="evidence" value="ECO:0007669"/>
    <property type="project" value="TreeGrafter"/>
</dbReference>
<dbReference type="InterPro" id="IPR047041">
    <property type="entry name" value="BipA_GTP-bd_dom"/>
</dbReference>
<dbReference type="InterPro" id="IPR042116">
    <property type="entry name" value="TypA/BipA_C"/>
</dbReference>
<dbReference type="Pfam" id="PF21018">
    <property type="entry name" value="BipA_C"/>
    <property type="match status" value="1"/>
</dbReference>
<dbReference type="PROSITE" id="PS51722">
    <property type="entry name" value="G_TR_2"/>
    <property type="match status" value="1"/>
</dbReference>
<dbReference type="CDD" id="cd01891">
    <property type="entry name" value="TypA_BipA"/>
    <property type="match status" value="1"/>
</dbReference>
<accession>A0A2P4XB64</accession>
<name>A0A2P4XB64_9STRA</name>
<evidence type="ECO:0000313" key="5">
    <source>
        <dbReference type="Proteomes" id="UP000237271"/>
    </source>
</evidence>
<dbReference type="GO" id="GO:0003924">
    <property type="term" value="F:GTPase activity"/>
    <property type="evidence" value="ECO:0007669"/>
    <property type="project" value="InterPro"/>
</dbReference>
<dbReference type="Gene3D" id="3.40.50.300">
    <property type="entry name" value="P-loop containing nucleotide triphosphate hydrolases"/>
    <property type="match status" value="1"/>
</dbReference>
<dbReference type="InterPro" id="IPR047043">
    <property type="entry name" value="BipA_III"/>
</dbReference>
<dbReference type="GO" id="GO:0005829">
    <property type="term" value="C:cytosol"/>
    <property type="evidence" value="ECO:0007669"/>
    <property type="project" value="TreeGrafter"/>
</dbReference>
<evidence type="ECO:0000256" key="2">
    <source>
        <dbReference type="ARBA" id="ARBA00023134"/>
    </source>
</evidence>
<dbReference type="Gene3D" id="3.30.70.240">
    <property type="match status" value="1"/>
</dbReference>